<dbReference type="GeneID" id="93573672"/>
<dbReference type="RefSeq" id="XP_067476792.1">
    <property type="nucleotide sequence ID" value="XM_067621184.1"/>
</dbReference>
<proteinExistence type="predicted"/>
<dbReference type="AlphaFoldDB" id="A0A1L9UDA3"/>
<protein>
    <submittedName>
        <fullName evidence="1">Uncharacterized protein</fullName>
    </submittedName>
</protein>
<dbReference type="Proteomes" id="UP000184499">
    <property type="component" value="Unassembled WGS sequence"/>
</dbReference>
<sequence>MAPDSAVDAHLASVHQRERALSDFTTTGLQTAEAIWSWMERTSWPQVHEGVRLDLLRSLTKLPYSTACSVDLLFALEDRAISSVSPLTRGVSLPADTRHGLRA</sequence>
<dbReference type="VEuPathDB" id="FungiDB:ASPBRDRAFT_198198"/>
<evidence type="ECO:0000313" key="2">
    <source>
        <dbReference type="Proteomes" id="UP000184499"/>
    </source>
</evidence>
<organism evidence="1 2">
    <name type="scientific">Aspergillus brasiliensis (strain CBS 101740 / IMI 381727 / IBT 21946)</name>
    <dbReference type="NCBI Taxonomy" id="767769"/>
    <lineage>
        <taxon>Eukaryota</taxon>
        <taxon>Fungi</taxon>
        <taxon>Dikarya</taxon>
        <taxon>Ascomycota</taxon>
        <taxon>Pezizomycotina</taxon>
        <taxon>Eurotiomycetes</taxon>
        <taxon>Eurotiomycetidae</taxon>
        <taxon>Eurotiales</taxon>
        <taxon>Aspergillaceae</taxon>
        <taxon>Aspergillus</taxon>
        <taxon>Aspergillus subgen. Circumdati</taxon>
    </lineage>
</organism>
<name>A0A1L9UDA3_ASPBC</name>
<evidence type="ECO:0000313" key="1">
    <source>
        <dbReference type="EMBL" id="OJJ69543.1"/>
    </source>
</evidence>
<reference evidence="2" key="1">
    <citation type="journal article" date="2017" name="Genome Biol.">
        <title>Comparative genomics reveals high biological diversity and specific adaptations in the industrially and medically important fungal genus Aspergillus.</title>
        <authorList>
            <person name="de Vries R.P."/>
            <person name="Riley R."/>
            <person name="Wiebenga A."/>
            <person name="Aguilar-Osorio G."/>
            <person name="Amillis S."/>
            <person name="Uchima C.A."/>
            <person name="Anderluh G."/>
            <person name="Asadollahi M."/>
            <person name="Askin M."/>
            <person name="Barry K."/>
            <person name="Battaglia E."/>
            <person name="Bayram O."/>
            <person name="Benocci T."/>
            <person name="Braus-Stromeyer S.A."/>
            <person name="Caldana C."/>
            <person name="Canovas D."/>
            <person name="Cerqueira G.C."/>
            <person name="Chen F."/>
            <person name="Chen W."/>
            <person name="Choi C."/>
            <person name="Clum A."/>
            <person name="Dos Santos R.A."/>
            <person name="Damasio A.R."/>
            <person name="Diallinas G."/>
            <person name="Emri T."/>
            <person name="Fekete E."/>
            <person name="Flipphi M."/>
            <person name="Freyberg S."/>
            <person name="Gallo A."/>
            <person name="Gournas C."/>
            <person name="Habgood R."/>
            <person name="Hainaut M."/>
            <person name="Harispe M.L."/>
            <person name="Henrissat B."/>
            <person name="Hilden K.S."/>
            <person name="Hope R."/>
            <person name="Hossain A."/>
            <person name="Karabika E."/>
            <person name="Karaffa L."/>
            <person name="Karanyi Z."/>
            <person name="Krasevec N."/>
            <person name="Kuo A."/>
            <person name="Kusch H."/>
            <person name="LaButti K."/>
            <person name="Lagendijk E.L."/>
            <person name="Lapidus A."/>
            <person name="Levasseur A."/>
            <person name="Lindquist E."/>
            <person name="Lipzen A."/>
            <person name="Logrieco A.F."/>
            <person name="MacCabe A."/>
            <person name="Maekelae M.R."/>
            <person name="Malavazi I."/>
            <person name="Melin P."/>
            <person name="Meyer V."/>
            <person name="Mielnichuk N."/>
            <person name="Miskei M."/>
            <person name="Molnar A.P."/>
            <person name="Mule G."/>
            <person name="Ngan C.Y."/>
            <person name="Orejas M."/>
            <person name="Orosz E."/>
            <person name="Ouedraogo J.P."/>
            <person name="Overkamp K.M."/>
            <person name="Park H.-S."/>
            <person name="Perrone G."/>
            <person name="Piumi F."/>
            <person name="Punt P.J."/>
            <person name="Ram A.F."/>
            <person name="Ramon A."/>
            <person name="Rauscher S."/>
            <person name="Record E."/>
            <person name="Riano-Pachon D.M."/>
            <person name="Robert V."/>
            <person name="Roehrig J."/>
            <person name="Ruller R."/>
            <person name="Salamov A."/>
            <person name="Salih N.S."/>
            <person name="Samson R.A."/>
            <person name="Sandor E."/>
            <person name="Sanguinetti M."/>
            <person name="Schuetze T."/>
            <person name="Sepcic K."/>
            <person name="Shelest E."/>
            <person name="Sherlock G."/>
            <person name="Sophianopoulou V."/>
            <person name="Squina F.M."/>
            <person name="Sun H."/>
            <person name="Susca A."/>
            <person name="Todd R.B."/>
            <person name="Tsang A."/>
            <person name="Unkles S.E."/>
            <person name="van de Wiele N."/>
            <person name="van Rossen-Uffink D."/>
            <person name="Oliveira J.V."/>
            <person name="Vesth T.C."/>
            <person name="Visser J."/>
            <person name="Yu J.-H."/>
            <person name="Zhou M."/>
            <person name="Andersen M.R."/>
            <person name="Archer D.B."/>
            <person name="Baker S.E."/>
            <person name="Benoit I."/>
            <person name="Brakhage A.A."/>
            <person name="Braus G.H."/>
            <person name="Fischer R."/>
            <person name="Frisvad J.C."/>
            <person name="Goldman G.H."/>
            <person name="Houbraken J."/>
            <person name="Oakley B."/>
            <person name="Pocsi I."/>
            <person name="Scazzocchio C."/>
            <person name="Seiboth B."/>
            <person name="vanKuyk P.A."/>
            <person name="Wortman J."/>
            <person name="Dyer P.S."/>
            <person name="Grigoriev I.V."/>
        </authorList>
    </citation>
    <scope>NUCLEOTIDE SEQUENCE [LARGE SCALE GENOMIC DNA]</scope>
    <source>
        <strain evidence="2">CBS 101740 / IMI 381727 / IBT 21946</strain>
    </source>
</reference>
<gene>
    <name evidence="1" type="ORF">ASPBRDRAFT_198198</name>
</gene>
<dbReference type="EMBL" id="KV878688">
    <property type="protein sequence ID" value="OJJ69543.1"/>
    <property type="molecule type" value="Genomic_DNA"/>
</dbReference>
<keyword evidence="2" id="KW-1185">Reference proteome</keyword>
<accession>A0A1L9UDA3</accession>
<dbReference type="OrthoDB" id="3595335at2759"/>